<dbReference type="PANTHER" id="PTHR43606:SF7">
    <property type="entry name" value="PHOSPHATASE, PUTATIVE (AFU_ORTHOLOGUE AFUA_6G08710)-RELATED"/>
    <property type="match status" value="1"/>
</dbReference>
<dbReference type="InterPro" id="IPR018946">
    <property type="entry name" value="PhoD-like_MPP"/>
</dbReference>
<dbReference type="InterPro" id="IPR038607">
    <property type="entry name" value="PhoD-like_sf"/>
</dbReference>
<dbReference type="STRING" id="215250.A0A316YEG8"/>
<dbReference type="OrthoDB" id="29024at2759"/>
<keyword evidence="5" id="KW-1185">Reference proteome</keyword>
<proteinExistence type="predicted"/>
<dbReference type="InterPro" id="IPR052900">
    <property type="entry name" value="Phospholipid_Metab_Enz"/>
</dbReference>
<feature type="domain" description="PhoD-like phosphatase metallophosphatase" evidence="2">
    <location>
        <begin position="206"/>
        <end position="573"/>
    </location>
</feature>
<dbReference type="Pfam" id="PF16655">
    <property type="entry name" value="PhoD_N"/>
    <property type="match status" value="1"/>
</dbReference>
<dbReference type="CDD" id="cd07389">
    <property type="entry name" value="MPP_PhoD"/>
    <property type="match status" value="1"/>
</dbReference>
<evidence type="ECO:0000313" key="5">
    <source>
        <dbReference type="Proteomes" id="UP000245768"/>
    </source>
</evidence>
<evidence type="ECO:0000256" key="1">
    <source>
        <dbReference type="SAM" id="SignalP"/>
    </source>
</evidence>
<dbReference type="EMBL" id="KZ819641">
    <property type="protein sequence ID" value="PWN87274.1"/>
    <property type="molecule type" value="Genomic_DNA"/>
</dbReference>
<feature type="signal peptide" evidence="1">
    <location>
        <begin position="1"/>
        <end position="17"/>
    </location>
</feature>
<name>A0A316YEG8_9BASI</name>
<dbReference type="Proteomes" id="UP000245768">
    <property type="component" value="Unassembled WGS sequence"/>
</dbReference>
<feature type="chain" id="PRO_5016301467" description="Alkaline phosphatase" evidence="1">
    <location>
        <begin position="18"/>
        <end position="634"/>
    </location>
</feature>
<dbReference type="RefSeq" id="XP_025374472.1">
    <property type="nucleotide sequence ID" value="XM_025524532.1"/>
</dbReference>
<dbReference type="Gene3D" id="3.60.21.70">
    <property type="entry name" value="PhoD-like phosphatase"/>
    <property type="match status" value="1"/>
</dbReference>
<accession>A0A316YEG8</accession>
<reference evidence="4 5" key="1">
    <citation type="journal article" date="2018" name="Mol. Biol. Evol.">
        <title>Broad Genomic Sampling Reveals a Smut Pathogenic Ancestry of the Fungal Clade Ustilaginomycotina.</title>
        <authorList>
            <person name="Kijpornyongpan T."/>
            <person name="Mondo S.J."/>
            <person name="Barry K."/>
            <person name="Sandor L."/>
            <person name="Lee J."/>
            <person name="Lipzen A."/>
            <person name="Pangilinan J."/>
            <person name="LaButti K."/>
            <person name="Hainaut M."/>
            <person name="Henrissat B."/>
            <person name="Grigoriev I.V."/>
            <person name="Spatafora J.W."/>
            <person name="Aime M.C."/>
        </authorList>
    </citation>
    <scope>NUCLEOTIDE SEQUENCE [LARGE SCALE GENOMIC DNA]</scope>
    <source>
        <strain evidence="4 5">MCA 4198</strain>
    </source>
</reference>
<evidence type="ECO:0008006" key="6">
    <source>
        <dbReference type="Google" id="ProtNLM"/>
    </source>
</evidence>
<dbReference type="InterPro" id="IPR029052">
    <property type="entry name" value="Metallo-depent_PP-like"/>
</dbReference>
<dbReference type="InParanoid" id="A0A316YEG8"/>
<dbReference type="InterPro" id="IPR032093">
    <property type="entry name" value="PhoD_N"/>
</dbReference>
<dbReference type="Pfam" id="PF09423">
    <property type="entry name" value="PhoD"/>
    <property type="match status" value="1"/>
</dbReference>
<sequence>MLPVLALLLPLVGFVAGFAPLQRNIAYRSPTLTTSSLAHDIDHIGAKIVKRSTLGRRSLESARGGHAADQLVIDYDSAKGIDGQDSYHGSFTFPYGVASGDPLDDSAILWTHPVPKDADTVEPICLRYQTSKVKDSWHEKDLVDSSYAWTTSDVDYSFKVETQLPEPKTRYYYRFFGCHDHSLVSPTGTFTTMPSPDDETVGSLKMAVFSCSNYPFGYFNSFGQAAKSDVDLVAHVGDYIYESAGDGSPDAYGDGRPLNRVPQPNREIVTLDDYRLRYATYRSDPDLQRLHQKKPWLLIWDDHEVADNSWKAGTADSNDTAAGTVEGVRFTERKKNAVKAYFEWMPIRQVDTAGDTLRIWRKFQYGKLADIAMLDTRNYDRDITDLYYNTAEVASLANDTARSLMGGKQERWLYHNLIHSQKRGATWKLIGQQIIVNHLNYGEADFPVDYDAWDGYEANRRRLFDTIRANDIQNVILLSGDSHAAWVYDAIYQEWENRTDLYDPSTGRGALAVEFAGTAVSSPSSYGAKLTPAQYVAQAEKLVSINRNLAFAEGGHRGYFTLDVRPNELDASFWGIVNNTQQSSDQILLAKFNVQKGANRLTRPINNGKPAKGGALQAQIIDYSKQQWNGSGFS</sequence>
<dbReference type="SUPFAM" id="SSF56300">
    <property type="entry name" value="Metallo-dependent phosphatases"/>
    <property type="match status" value="1"/>
</dbReference>
<evidence type="ECO:0000259" key="3">
    <source>
        <dbReference type="Pfam" id="PF16655"/>
    </source>
</evidence>
<gene>
    <name evidence="4" type="ORF">FA10DRAFT_297687</name>
</gene>
<feature type="domain" description="Phospholipase D N-terminal" evidence="3">
    <location>
        <begin position="96"/>
        <end position="192"/>
    </location>
</feature>
<evidence type="ECO:0000259" key="2">
    <source>
        <dbReference type="Pfam" id="PF09423"/>
    </source>
</evidence>
<evidence type="ECO:0000313" key="4">
    <source>
        <dbReference type="EMBL" id="PWN87274.1"/>
    </source>
</evidence>
<protein>
    <recommendedName>
        <fullName evidence="6">Alkaline phosphatase</fullName>
    </recommendedName>
</protein>
<organism evidence="4 5">
    <name type="scientific">Acaromyces ingoldii</name>
    <dbReference type="NCBI Taxonomy" id="215250"/>
    <lineage>
        <taxon>Eukaryota</taxon>
        <taxon>Fungi</taxon>
        <taxon>Dikarya</taxon>
        <taxon>Basidiomycota</taxon>
        <taxon>Ustilaginomycotina</taxon>
        <taxon>Exobasidiomycetes</taxon>
        <taxon>Exobasidiales</taxon>
        <taxon>Cryptobasidiaceae</taxon>
        <taxon>Acaromyces</taxon>
    </lineage>
</organism>
<dbReference type="PANTHER" id="PTHR43606">
    <property type="entry name" value="PHOSPHATASE, PUTATIVE (AFU_ORTHOLOGUE AFUA_6G08710)-RELATED"/>
    <property type="match status" value="1"/>
</dbReference>
<keyword evidence="1" id="KW-0732">Signal</keyword>
<dbReference type="GeneID" id="37046448"/>
<dbReference type="Gene3D" id="2.60.40.380">
    <property type="entry name" value="Purple acid phosphatase-like, N-terminal"/>
    <property type="match status" value="1"/>
</dbReference>
<dbReference type="AlphaFoldDB" id="A0A316YEG8"/>